<evidence type="ECO:0000313" key="5">
    <source>
        <dbReference type="EMBL" id="HFC97465.1"/>
    </source>
</evidence>
<organism evidence="5">
    <name type="scientific">Thermosulfurimonas dismutans</name>
    <dbReference type="NCBI Taxonomy" id="999894"/>
    <lineage>
        <taxon>Bacteria</taxon>
        <taxon>Pseudomonadati</taxon>
        <taxon>Thermodesulfobacteriota</taxon>
        <taxon>Thermodesulfobacteria</taxon>
        <taxon>Thermodesulfobacteriales</taxon>
        <taxon>Thermodesulfobacteriaceae</taxon>
        <taxon>Thermosulfurimonas</taxon>
    </lineage>
</organism>
<keyword evidence="2" id="KW-0067">ATP-binding</keyword>
<feature type="domain" description="NFACT protein RNA binding" evidence="4">
    <location>
        <begin position="229"/>
        <end position="304"/>
    </location>
</feature>
<dbReference type="Gene3D" id="3.40.50.620">
    <property type="entry name" value="HUPs"/>
    <property type="match status" value="1"/>
</dbReference>
<protein>
    <submittedName>
        <fullName evidence="5">Uncharacterized protein</fullName>
    </submittedName>
</protein>
<dbReference type="SUPFAM" id="SSF52402">
    <property type="entry name" value="Adenine nucleotide alpha hydrolases-like"/>
    <property type="match status" value="1"/>
</dbReference>
<dbReference type="Pfam" id="PF02568">
    <property type="entry name" value="ThiI"/>
    <property type="match status" value="1"/>
</dbReference>
<keyword evidence="1" id="KW-0547">Nucleotide-binding</keyword>
<dbReference type="EMBL" id="DRMH01000035">
    <property type="protein sequence ID" value="HFC97465.1"/>
    <property type="molecule type" value="Genomic_DNA"/>
</dbReference>
<evidence type="ECO:0000259" key="3">
    <source>
        <dbReference type="Pfam" id="PF02568"/>
    </source>
</evidence>
<dbReference type="PANTHER" id="PTHR11933">
    <property type="entry name" value="TRNA 5-METHYLAMINOMETHYL-2-THIOURIDYLATE -METHYLTRANSFERASE"/>
    <property type="match status" value="1"/>
</dbReference>
<evidence type="ECO:0000256" key="2">
    <source>
        <dbReference type="ARBA" id="ARBA00022840"/>
    </source>
</evidence>
<reference evidence="5" key="1">
    <citation type="journal article" date="2020" name="mSystems">
        <title>Genome- and Community-Level Interaction Insights into Carbon Utilization and Element Cycling Functions of Hydrothermarchaeota in Hydrothermal Sediment.</title>
        <authorList>
            <person name="Zhou Z."/>
            <person name="Liu Y."/>
            <person name="Xu W."/>
            <person name="Pan J."/>
            <person name="Luo Z.H."/>
            <person name="Li M."/>
        </authorList>
    </citation>
    <scope>NUCLEOTIDE SEQUENCE [LARGE SCALE GENOMIC DNA]</scope>
    <source>
        <strain evidence="5">HyVt-483</strain>
    </source>
</reference>
<gene>
    <name evidence="5" type="ORF">ENJ40_03260</name>
</gene>
<dbReference type="InterPro" id="IPR059101">
    <property type="entry name" value="NFACT-R_2"/>
</dbReference>
<comment type="caution">
    <text evidence="5">The sequence shown here is derived from an EMBL/GenBank/DDBJ whole genome shotgun (WGS) entry which is preliminary data.</text>
</comment>
<dbReference type="InterPro" id="IPR020536">
    <property type="entry name" value="ThiI_AANH"/>
</dbReference>
<sequence>MPRALLLFSGGLDSTLAGKVLQEQGIEVVAIRFITPFFHWKWRGREEEFDRLLREKYGFRGIIRDISAEYLEMLRDPPHGYGSAANPCIDCKILMLRKARELMPEVGADFLATGEVVGQRPMSQRRNIMRHIEKEAGVEGLLVRPLSARILPPTEPEKRGLVDRERLYDFRGRGRKPQMALAERLGIHDYPTPAGGCILTDPAIGRRILELLSLRGGLSVREAELALIGRHFFEEGFWLIVGRKEAENRRLRELAGPGDRLFRIRGVPGPTGLLLEGRGDLEKVKEILKRYTPKARNLQSVELEEFSP</sequence>
<dbReference type="Pfam" id="PF18297">
    <property type="entry name" value="NFACT-R_2"/>
    <property type="match status" value="1"/>
</dbReference>
<feature type="domain" description="Thil AANH" evidence="3">
    <location>
        <begin position="3"/>
        <end position="146"/>
    </location>
</feature>
<evidence type="ECO:0000259" key="4">
    <source>
        <dbReference type="Pfam" id="PF18297"/>
    </source>
</evidence>
<dbReference type="AlphaFoldDB" id="A0A7C3H410"/>
<dbReference type="InterPro" id="IPR014729">
    <property type="entry name" value="Rossmann-like_a/b/a_fold"/>
</dbReference>
<proteinExistence type="predicted"/>
<name>A0A7C3H410_9BACT</name>
<dbReference type="Proteomes" id="UP000886043">
    <property type="component" value="Unassembled WGS sequence"/>
</dbReference>
<evidence type="ECO:0000256" key="1">
    <source>
        <dbReference type="ARBA" id="ARBA00022741"/>
    </source>
</evidence>
<dbReference type="PANTHER" id="PTHR11933:SF6">
    <property type="entry name" value="THIL AANH DOMAIN-CONTAINING PROTEIN"/>
    <property type="match status" value="1"/>
</dbReference>
<dbReference type="GO" id="GO:0004810">
    <property type="term" value="F:CCA tRNA nucleotidyltransferase activity"/>
    <property type="evidence" value="ECO:0007669"/>
    <property type="project" value="InterPro"/>
</dbReference>
<dbReference type="GO" id="GO:0005524">
    <property type="term" value="F:ATP binding"/>
    <property type="evidence" value="ECO:0007669"/>
    <property type="project" value="UniProtKB-KW"/>
</dbReference>
<accession>A0A7C3H410</accession>